<dbReference type="VEuPathDB" id="FungiDB:AeMF1_005726"/>
<dbReference type="AlphaFoldDB" id="A0A6G0X429"/>
<evidence type="ECO:0000256" key="1">
    <source>
        <dbReference type="SAM" id="MobiDB-lite"/>
    </source>
</evidence>
<evidence type="ECO:0008006" key="4">
    <source>
        <dbReference type="Google" id="ProtNLM"/>
    </source>
</evidence>
<feature type="compositionally biased region" description="Polar residues" evidence="1">
    <location>
        <begin position="131"/>
        <end position="140"/>
    </location>
</feature>
<gene>
    <name evidence="2" type="ORF">Ae201684_008743</name>
</gene>
<protein>
    <recommendedName>
        <fullName evidence="4">DUF4604 domain-containing protein</fullName>
    </recommendedName>
</protein>
<comment type="caution">
    <text evidence="2">The sequence shown here is derived from an EMBL/GenBank/DDBJ whole genome shotgun (WGS) entry which is preliminary data.</text>
</comment>
<feature type="compositionally biased region" description="Acidic residues" evidence="1">
    <location>
        <begin position="68"/>
        <end position="77"/>
    </location>
</feature>
<sequence>MKGKDDNSWRNHESFQHIDEETAQDSKRGRGGPEFTRVIPKFLQKYHNPVTLDHEASLALKRPPTEQAQEDDEDELDEVQKEALRAYEEEQARGKEETEETKKDDNEDEAPAKSAHKRKAMTFSSSKKDTQATTTETKASQPPKKARKTLDNKKLLSFSIDDD</sequence>
<evidence type="ECO:0000313" key="3">
    <source>
        <dbReference type="Proteomes" id="UP000481153"/>
    </source>
</evidence>
<feature type="region of interest" description="Disordered" evidence="1">
    <location>
        <begin position="1"/>
        <end position="36"/>
    </location>
</feature>
<keyword evidence="3" id="KW-1185">Reference proteome</keyword>
<accession>A0A6G0X429</accession>
<organism evidence="2 3">
    <name type="scientific">Aphanomyces euteiches</name>
    <dbReference type="NCBI Taxonomy" id="100861"/>
    <lineage>
        <taxon>Eukaryota</taxon>
        <taxon>Sar</taxon>
        <taxon>Stramenopiles</taxon>
        <taxon>Oomycota</taxon>
        <taxon>Saprolegniomycetes</taxon>
        <taxon>Saprolegniales</taxon>
        <taxon>Verrucalvaceae</taxon>
        <taxon>Aphanomyces</taxon>
    </lineage>
</organism>
<feature type="compositionally biased region" description="Basic and acidic residues" evidence="1">
    <location>
        <begin position="1"/>
        <end position="28"/>
    </location>
</feature>
<reference evidence="2 3" key="1">
    <citation type="submission" date="2019-07" db="EMBL/GenBank/DDBJ databases">
        <title>Genomics analysis of Aphanomyces spp. identifies a new class of oomycete effector associated with host adaptation.</title>
        <authorList>
            <person name="Gaulin E."/>
        </authorList>
    </citation>
    <scope>NUCLEOTIDE SEQUENCE [LARGE SCALE GENOMIC DNA]</scope>
    <source>
        <strain evidence="2 3">ATCC 201684</strain>
    </source>
</reference>
<proteinExistence type="predicted"/>
<dbReference type="Proteomes" id="UP000481153">
    <property type="component" value="Unassembled WGS sequence"/>
</dbReference>
<feature type="compositionally biased region" description="Basic and acidic residues" evidence="1">
    <location>
        <begin position="78"/>
        <end position="105"/>
    </location>
</feature>
<feature type="region of interest" description="Disordered" evidence="1">
    <location>
        <begin position="54"/>
        <end position="163"/>
    </location>
</feature>
<name>A0A6G0X429_9STRA</name>
<evidence type="ECO:0000313" key="2">
    <source>
        <dbReference type="EMBL" id="KAF0734587.1"/>
    </source>
</evidence>
<dbReference type="EMBL" id="VJMJ01000110">
    <property type="protein sequence ID" value="KAF0734587.1"/>
    <property type="molecule type" value="Genomic_DNA"/>
</dbReference>